<keyword evidence="4 5" id="KW-0472">Membrane</keyword>
<organism evidence="6 7">
    <name type="scientific">Euplotes crassus</name>
    <dbReference type="NCBI Taxonomy" id="5936"/>
    <lineage>
        <taxon>Eukaryota</taxon>
        <taxon>Sar</taxon>
        <taxon>Alveolata</taxon>
        <taxon>Ciliophora</taxon>
        <taxon>Intramacronucleata</taxon>
        <taxon>Spirotrichea</taxon>
        <taxon>Hypotrichia</taxon>
        <taxon>Euplotida</taxon>
        <taxon>Euplotidae</taxon>
        <taxon>Moneuplotes</taxon>
    </lineage>
</organism>
<reference evidence="6" key="1">
    <citation type="submission" date="2023-07" db="EMBL/GenBank/DDBJ databases">
        <authorList>
            <consortium name="AG Swart"/>
            <person name="Singh M."/>
            <person name="Singh A."/>
            <person name="Seah K."/>
            <person name="Emmerich C."/>
        </authorList>
    </citation>
    <scope>NUCLEOTIDE SEQUENCE</scope>
    <source>
        <strain evidence="6">DP1</strain>
    </source>
</reference>
<gene>
    <name evidence="6" type="ORF">ECRASSUSDP1_LOCUS8196</name>
</gene>
<evidence type="ECO:0000256" key="2">
    <source>
        <dbReference type="ARBA" id="ARBA00022692"/>
    </source>
</evidence>
<dbReference type="InterPro" id="IPR036259">
    <property type="entry name" value="MFS_trans_sf"/>
</dbReference>
<dbReference type="Pfam" id="PF00083">
    <property type="entry name" value="Sugar_tr"/>
    <property type="match status" value="1"/>
</dbReference>
<feature type="transmembrane region" description="Helical" evidence="5">
    <location>
        <begin position="315"/>
        <end position="334"/>
    </location>
</feature>
<evidence type="ECO:0000256" key="5">
    <source>
        <dbReference type="SAM" id="Phobius"/>
    </source>
</evidence>
<name>A0AAD1UHH4_EUPCR</name>
<dbReference type="SUPFAM" id="SSF103473">
    <property type="entry name" value="MFS general substrate transporter"/>
    <property type="match status" value="1"/>
</dbReference>
<evidence type="ECO:0000313" key="6">
    <source>
        <dbReference type="EMBL" id="CAI2366920.1"/>
    </source>
</evidence>
<proteinExistence type="predicted"/>
<dbReference type="InterPro" id="IPR050360">
    <property type="entry name" value="MFS_Sugar_Transporters"/>
</dbReference>
<feature type="transmembrane region" description="Helical" evidence="5">
    <location>
        <begin position="279"/>
        <end position="303"/>
    </location>
</feature>
<feature type="transmembrane region" description="Helical" evidence="5">
    <location>
        <begin position="128"/>
        <end position="151"/>
    </location>
</feature>
<keyword evidence="7" id="KW-1185">Reference proteome</keyword>
<keyword evidence="3 5" id="KW-1133">Transmembrane helix</keyword>
<dbReference type="InterPro" id="IPR005828">
    <property type="entry name" value="MFS_sugar_transport-like"/>
</dbReference>
<feature type="transmembrane region" description="Helical" evidence="5">
    <location>
        <begin position="71"/>
        <end position="93"/>
    </location>
</feature>
<evidence type="ECO:0000256" key="4">
    <source>
        <dbReference type="ARBA" id="ARBA00023136"/>
    </source>
</evidence>
<feature type="transmembrane region" description="Helical" evidence="5">
    <location>
        <begin position="47"/>
        <end position="64"/>
    </location>
</feature>
<feature type="transmembrane region" description="Helical" evidence="5">
    <location>
        <begin position="413"/>
        <end position="435"/>
    </location>
</feature>
<comment type="caution">
    <text evidence="6">The sequence shown here is derived from an EMBL/GenBank/DDBJ whole genome shotgun (WGS) entry which is preliminary data.</text>
</comment>
<feature type="transmembrane region" description="Helical" evidence="5">
    <location>
        <begin position="381"/>
        <end position="401"/>
    </location>
</feature>
<dbReference type="PANTHER" id="PTHR48022:SF2">
    <property type="entry name" value="PLASTIDIC GLUCOSE TRANSPORTER 4"/>
    <property type="match status" value="1"/>
</dbReference>
<dbReference type="Gene3D" id="1.20.1250.20">
    <property type="entry name" value="MFS general substrate transporter like domains"/>
    <property type="match status" value="1"/>
</dbReference>
<evidence type="ECO:0000256" key="3">
    <source>
        <dbReference type="ARBA" id="ARBA00022989"/>
    </source>
</evidence>
<evidence type="ECO:0000313" key="7">
    <source>
        <dbReference type="Proteomes" id="UP001295684"/>
    </source>
</evidence>
<comment type="subcellular location">
    <subcellularLocation>
        <location evidence="1">Membrane</location>
        <topology evidence="1">Multi-pass membrane protein</topology>
    </subcellularLocation>
</comment>
<feature type="transmembrane region" description="Helical" evidence="5">
    <location>
        <begin position="450"/>
        <end position="471"/>
    </location>
</feature>
<accession>A0AAD1UHH4</accession>
<feature type="transmembrane region" description="Helical" evidence="5">
    <location>
        <begin position="341"/>
        <end position="361"/>
    </location>
</feature>
<keyword evidence="2 5" id="KW-0812">Transmembrane</keyword>
<dbReference type="PANTHER" id="PTHR48022">
    <property type="entry name" value="PLASTIDIC GLUCOSE TRANSPORTER 4"/>
    <property type="match status" value="1"/>
</dbReference>
<feature type="transmembrane region" description="Helical" evidence="5">
    <location>
        <begin position="171"/>
        <end position="195"/>
    </location>
</feature>
<dbReference type="GO" id="GO:0005351">
    <property type="term" value="F:carbohydrate:proton symporter activity"/>
    <property type="evidence" value="ECO:0007669"/>
    <property type="project" value="TreeGrafter"/>
</dbReference>
<evidence type="ECO:0000256" key="1">
    <source>
        <dbReference type="ARBA" id="ARBA00004141"/>
    </source>
</evidence>
<protein>
    <submittedName>
        <fullName evidence="6">Uncharacterized protein</fullName>
    </submittedName>
</protein>
<dbReference type="EMBL" id="CAMPGE010008004">
    <property type="protein sequence ID" value="CAI2366920.1"/>
    <property type="molecule type" value="Genomic_DNA"/>
</dbReference>
<dbReference type="GO" id="GO:0016020">
    <property type="term" value="C:membrane"/>
    <property type="evidence" value="ECO:0007669"/>
    <property type="project" value="UniProtKB-SubCell"/>
</dbReference>
<sequence>MRAVLITLHFFGMGYFLNELSQIRYISPCIYGFDHAKSRARNTEARIIGSAVAAIIAPFVWIMFRMGKKNTLIVANLIMIIGSIINLFPYFILLVLGRVAKAISIIIICCTAPLLLRDIGGTEHRGPYLALINVFNSLGFLTCMFVGFLIPEIKIKLGLDYYCRITKFDDIGWRIVLSFPLILSVLQIIGLMCCFENQFNAKKVHKDYSIRSSLQTIENFDRRKDMKKFYSFRLEEEEEKNCSYSIYTGSHTVETSTHSIESDTESYQHIFSSKGIRPLVAGCLMHAFLHFSGVNLIFSYSYYYQLKIGPERLTWRLILALINFFMSFVGVYFAKIFRRKPVVLIATIIACALNCFLFQLFEDPKAEDERYKHVARTMSTVLVIVFAIVFTTTIGPFTWVYSAEILNDKGMCMAICVNWGLYTVISALPTIAIYIKSSPNPFTDGIENVGIFFFLFSGASMLLFFLIIVFARESKGLPRMLIERRFHDKSYNTVARTSTF</sequence>
<dbReference type="Proteomes" id="UP001295684">
    <property type="component" value="Unassembled WGS sequence"/>
</dbReference>
<dbReference type="AlphaFoldDB" id="A0AAD1UHH4"/>